<dbReference type="EMBL" id="VSWC01000105">
    <property type="protein sequence ID" value="KAA1086586.1"/>
    <property type="molecule type" value="Genomic_DNA"/>
</dbReference>
<feature type="compositionally biased region" description="Polar residues" evidence="1">
    <location>
        <begin position="17"/>
        <end position="58"/>
    </location>
</feature>
<evidence type="ECO:0000313" key="3">
    <source>
        <dbReference type="Proteomes" id="UP000324748"/>
    </source>
</evidence>
<dbReference type="Proteomes" id="UP000324748">
    <property type="component" value="Unassembled WGS sequence"/>
</dbReference>
<comment type="caution">
    <text evidence="2">The sequence shown here is derived from an EMBL/GenBank/DDBJ whole genome shotgun (WGS) entry which is preliminary data.</text>
</comment>
<keyword evidence="3" id="KW-1185">Reference proteome</keyword>
<feature type="region of interest" description="Disordered" evidence="1">
    <location>
        <begin position="17"/>
        <end position="62"/>
    </location>
</feature>
<organism evidence="2 3">
    <name type="scientific">Puccinia graminis f. sp. tritici</name>
    <dbReference type="NCBI Taxonomy" id="56615"/>
    <lineage>
        <taxon>Eukaryota</taxon>
        <taxon>Fungi</taxon>
        <taxon>Dikarya</taxon>
        <taxon>Basidiomycota</taxon>
        <taxon>Pucciniomycotina</taxon>
        <taxon>Pucciniomycetes</taxon>
        <taxon>Pucciniales</taxon>
        <taxon>Pucciniaceae</taxon>
        <taxon>Puccinia</taxon>
    </lineage>
</organism>
<dbReference type="AlphaFoldDB" id="A0A5B0NCU5"/>
<protein>
    <submittedName>
        <fullName evidence="2">Uncharacterized protein</fullName>
    </submittedName>
</protein>
<feature type="region of interest" description="Disordered" evidence="1">
    <location>
        <begin position="84"/>
        <end position="108"/>
    </location>
</feature>
<gene>
    <name evidence="2" type="ORF">PGT21_004289</name>
</gene>
<name>A0A5B0NCU5_PUCGR</name>
<evidence type="ECO:0000256" key="1">
    <source>
        <dbReference type="SAM" id="MobiDB-lite"/>
    </source>
</evidence>
<reference evidence="2 3" key="1">
    <citation type="submission" date="2019-05" db="EMBL/GenBank/DDBJ databases">
        <title>Emergence of the Ug99 lineage of the wheat stem rust pathogen through somatic hybridization.</title>
        <authorList>
            <person name="Li F."/>
            <person name="Upadhyaya N.M."/>
            <person name="Sperschneider J."/>
            <person name="Matny O."/>
            <person name="Nguyen-Phuc H."/>
            <person name="Mago R."/>
            <person name="Raley C."/>
            <person name="Miller M.E."/>
            <person name="Silverstein K.A.T."/>
            <person name="Henningsen E."/>
            <person name="Hirsch C.D."/>
            <person name="Visser B."/>
            <person name="Pretorius Z.A."/>
            <person name="Steffenson B.J."/>
            <person name="Schwessinger B."/>
            <person name="Dodds P.N."/>
            <person name="Figueroa M."/>
        </authorList>
    </citation>
    <scope>NUCLEOTIDE SEQUENCE [LARGE SCALE GENOMIC DNA]</scope>
    <source>
        <strain evidence="2">21-0</strain>
    </source>
</reference>
<evidence type="ECO:0000313" key="2">
    <source>
        <dbReference type="EMBL" id="KAA1086586.1"/>
    </source>
</evidence>
<dbReference type="OrthoDB" id="10443199at2759"/>
<accession>A0A5B0NCU5</accession>
<feature type="compositionally biased region" description="Polar residues" evidence="1">
    <location>
        <begin position="87"/>
        <end position="108"/>
    </location>
</feature>
<sequence length="128" mass="14469">MVSVKVTQITNPFFSGTTHDLSQETQHIQHSNWIRPSQMSSDSTPNVKIPKLTSNPGASTDARLQRNQEEIHPPWLKTYLELLDHSPPQNSQDPYMTGESNTQKFKSNNIDLHEGRVGIKEVNSKTCN</sequence>
<proteinExistence type="predicted"/>